<protein>
    <submittedName>
        <fullName evidence="2">THUMP domain-containing protein</fullName>
    </submittedName>
</protein>
<dbReference type="Proteomes" id="UP000095286">
    <property type="component" value="Unplaced"/>
</dbReference>
<accession>A0AC35UGU5</accession>
<proteinExistence type="predicted"/>
<evidence type="ECO:0000313" key="1">
    <source>
        <dbReference type="Proteomes" id="UP000095286"/>
    </source>
</evidence>
<organism evidence="1 2">
    <name type="scientific">Rhabditophanes sp. KR3021</name>
    <dbReference type="NCBI Taxonomy" id="114890"/>
    <lineage>
        <taxon>Eukaryota</taxon>
        <taxon>Metazoa</taxon>
        <taxon>Ecdysozoa</taxon>
        <taxon>Nematoda</taxon>
        <taxon>Chromadorea</taxon>
        <taxon>Rhabditida</taxon>
        <taxon>Tylenchina</taxon>
        <taxon>Panagrolaimomorpha</taxon>
        <taxon>Strongyloidoidea</taxon>
        <taxon>Alloionematidae</taxon>
        <taxon>Rhabditophanes</taxon>
    </lineage>
</organism>
<dbReference type="WBParaSite" id="RSKR_0001075050.1">
    <property type="protein sequence ID" value="RSKR_0001075050.1"/>
    <property type="gene ID" value="RSKR_0001075050"/>
</dbReference>
<evidence type="ECO:0000313" key="2">
    <source>
        <dbReference type="WBParaSite" id="RSKR_0001075050.1"/>
    </source>
</evidence>
<name>A0AC35UGU5_9BILA</name>
<sequence>MNCNQKLTWHYEVIHTFIENATTGKCEKESIISLVSKKYLIPVNDKISVPILIRPNSQKRSCGKGLMDGLNFVTYQLNNIANIWAKNNVSENLLVHTEYPKSISTLSEEVMWSQIYFLNLQLGSLNLTFPKKLKRAQEMVENGTLTSTSYFKLILQKTLSKIGNNMFKSSCKFNNFLVDIIKSEKDIEKVMTFYMVKSRTNLENVVINIDDVMSTYLDIKNIKSERLGDSILVTHCKVLKPNIELIPVPM</sequence>
<reference evidence="2" key="1">
    <citation type="submission" date="2016-11" db="UniProtKB">
        <authorList>
            <consortium name="WormBaseParasite"/>
        </authorList>
    </citation>
    <scope>IDENTIFICATION</scope>
    <source>
        <strain evidence="2">KR3021</strain>
    </source>
</reference>